<dbReference type="Proteomes" id="UP001154078">
    <property type="component" value="Chromosome 6"/>
</dbReference>
<dbReference type="AlphaFoldDB" id="A0A9P0BBR0"/>
<sequence length="309" mass="35180">MGSLRFTISTRLLSSDDIVDSLCDAVDTLKPHAYIAERYIFTQRLTKKDRAMGLEETFSNACKPTVACKAKLSQLTELPPSTSEEQSHLLPTLTEPLTTLQPTLIFGSEPNQEIPDISEPNLNEQNDSTADESFIRMSSQIQLKNPKCPMHRLQIIKTIRLVEIKEEEEEITIEELPYPKKPKMTSELQSTADDVEAIESINSQKYTLLDNIWMVSHALKLPDIPMWLYKGFQQGCFGIKRTSKPFSRQPIDLVLEQTINAVAARRLTGVIHFTNSISARQRWARNHDHRSSKRSINKYFFGKIDITTG</sequence>
<evidence type="ECO:0000313" key="2">
    <source>
        <dbReference type="Proteomes" id="UP001154078"/>
    </source>
</evidence>
<accession>A0A9P0BBR0</accession>
<dbReference type="OrthoDB" id="8065611at2759"/>
<name>A0A9P0BBR0_BRAAE</name>
<organism evidence="1 2">
    <name type="scientific">Brassicogethes aeneus</name>
    <name type="common">Rape pollen beetle</name>
    <name type="synonym">Meligethes aeneus</name>
    <dbReference type="NCBI Taxonomy" id="1431903"/>
    <lineage>
        <taxon>Eukaryota</taxon>
        <taxon>Metazoa</taxon>
        <taxon>Ecdysozoa</taxon>
        <taxon>Arthropoda</taxon>
        <taxon>Hexapoda</taxon>
        <taxon>Insecta</taxon>
        <taxon>Pterygota</taxon>
        <taxon>Neoptera</taxon>
        <taxon>Endopterygota</taxon>
        <taxon>Coleoptera</taxon>
        <taxon>Polyphaga</taxon>
        <taxon>Cucujiformia</taxon>
        <taxon>Nitidulidae</taxon>
        <taxon>Meligethinae</taxon>
        <taxon>Brassicogethes</taxon>
    </lineage>
</organism>
<dbReference type="EMBL" id="OV121137">
    <property type="protein sequence ID" value="CAH0558567.1"/>
    <property type="molecule type" value="Genomic_DNA"/>
</dbReference>
<evidence type="ECO:0000313" key="1">
    <source>
        <dbReference type="EMBL" id="CAH0558567.1"/>
    </source>
</evidence>
<keyword evidence="2" id="KW-1185">Reference proteome</keyword>
<protein>
    <submittedName>
        <fullName evidence="1">Uncharacterized protein</fullName>
    </submittedName>
</protein>
<reference evidence="1" key="1">
    <citation type="submission" date="2021-12" db="EMBL/GenBank/DDBJ databases">
        <authorList>
            <person name="King R."/>
        </authorList>
    </citation>
    <scope>NUCLEOTIDE SEQUENCE</scope>
</reference>
<proteinExistence type="predicted"/>
<gene>
    <name evidence="1" type="ORF">MELIAE_LOCUS8863</name>
</gene>